<dbReference type="PANTHER" id="PTHR10108:SF1077">
    <property type="entry name" value="METHYLTRANSFERASE PMT27-RELATED"/>
    <property type="match status" value="1"/>
</dbReference>
<keyword evidence="5 8" id="KW-0735">Signal-anchor</keyword>
<dbReference type="GO" id="GO:0008168">
    <property type="term" value="F:methyltransferase activity"/>
    <property type="evidence" value="ECO:0007669"/>
    <property type="project" value="UniProtKB-UniRule"/>
</dbReference>
<name>A0A396HLM0_MEDTR</name>
<keyword evidence="4 8" id="KW-0808">Transferase</keyword>
<reference evidence="9" key="1">
    <citation type="journal article" date="2018" name="Nat. Plants">
        <title>Whole-genome landscape of Medicago truncatula symbiotic genes.</title>
        <authorList>
            <person name="Pecrix Y."/>
            <person name="Gamas P."/>
            <person name="Carrere S."/>
        </authorList>
    </citation>
    <scope>NUCLEOTIDE SEQUENCE</scope>
    <source>
        <tissue evidence="9">Leaves</tissue>
    </source>
</reference>
<evidence type="ECO:0000256" key="1">
    <source>
        <dbReference type="ARBA" id="ARBA00004606"/>
    </source>
</evidence>
<keyword evidence="3 8" id="KW-0489">Methyltransferase</keyword>
<keyword evidence="6 8" id="KW-0325">Glycoprotein</keyword>
<dbReference type="EMBL" id="PSQE01000005">
    <property type="protein sequence ID" value="RHN54260.1"/>
    <property type="molecule type" value="Genomic_DNA"/>
</dbReference>
<comment type="caution">
    <text evidence="9">The sequence shown here is derived from an EMBL/GenBank/DDBJ whole genome shotgun (WGS) entry which is preliminary data.</text>
</comment>
<dbReference type="Pfam" id="PF03141">
    <property type="entry name" value="Methyltransf_29"/>
    <property type="match status" value="1"/>
</dbReference>
<evidence type="ECO:0000256" key="2">
    <source>
        <dbReference type="ARBA" id="ARBA00008361"/>
    </source>
</evidence>
<dbReference type="InterPro" id="IPR029063">
    <property type="entry name" value="SAM-dependent_MTases_sf"/>
</dbReference>
<comment type="subcellular location">
    <subcellularLocation>
        <location evidence="7">Endomembrane system</location>
        <topology evidence="7">Single-pass membrane protein</topology>
    </subcellularLocation>
    <subcellularLocation>
        <location evidence="1 8">Membrane</location>
        <topology evidence="1 8">Single-pass type II membrane protein</topology>
    </subcellularLocation>
</comment>
<dbReference type="SUPFAM" id="SSF53335">
    <property type="entry name" value="S-adenosyl-L-methionine-dependent methyltransferases"/>
    <property type="match status" value="1"/>
</dbReference>
<evidence type="ECO:0000256" key="6">
    <source>
        <dbReference type="ARBA" id="ARBA00023180"/>
    </source>
</evidence>
<sequence>MTSLTKAMCWELVTINKDKLNHVGVAIYRKPASNDCYERREKSQPPLCKDDDDPNAAWYVPLQACMHKVPVNKADRGAKWPEVWPKRLHKAPYWLNNSQVGIYGKPAPKDFVEDTERWKNAVDELSNIGVTWSNVRNAMDMRAVYGGFAAALRELPIWVFNIVNIDAPDTLPIIYERGLFGIYHDWCESFSTYPRTYDLLHADKLFSKTKERCKLNPVIAEVDRMMRPGGMFIVRDESSIISEVETLLKSLHWEITYSKEQEGLLSAKKGTWRPKSVASS</sequence>
<dbReference type="AlphaFoldDB" id="A0A396HLM0"/>
<evidence type="ECO:0000256" key="4">
    <source>
        <dbReference type="ARBA" id="ARBA00022679"/>
    </source>
</evidence>
<gene>
    <name evidence="9" type="ORF">MtrunA17_Chr5g0404761</name>
</gene>
<dbReference type="GO" id="GO:0016020">
    <property type="term" value="C:membrane"/>
    <property type="evidence" value="ECO:0007669"/>
    <property type="project" value="UniProtKB-SubCell"/>
</dbReference>
<dbReference type="Proteomes" id="UP000265566">
    <property type="component" value="Chromosome 5"/>
</dbReference>
<protein>
    <recommendedName>
        <fullName evidence="8">Methyltransferase</fullName>
        <ecNumber evidence="8">2.1.1.-</ecNumber>
    </recommendedName>
</protein>
<dbReference type="PANTHER" id="PTHR10108">
    <property type="entry name" value="SAM-DEPENDENT METHYLTRANSFERASE"/>
    <property type="match status" value="1"/>
</dbReference>
<comment type="similarity">
    <text evidence="2 8">Belongs to the methyltransferase superfamily.</text>
</comment>
<dbReference type="InterPro" id="IPR004159">
    <property type="entry name" value="Put_SAM_MeTrfase"/>
</dbReference>
<dbReference type="EC" id="2.1.1.-" evidence="8"/>
<dbReference type="GO" id="GO:0032259">
    <property type="term" value="P:methylation"/>
    <property type="evidence" value="ECO:0007669"/>
    <property type="project" value="UniProtKB-KW"/>
</dbReference>
<evidence type="ECO:0000256" key="3">
    <source>
        <dbReference type="ARBA" id="ARBA00022603"/>
    </source>
</evidence>
<evidence type="ECO:0000256" key="7">
    <source>
        <dbReference type="ARBA" id="ARBA00037847"/>
    </source>
</evidence>
<evidence type="ECO:0000256" key="8">
    <source>
        <dbReference type="RuleBase" id="RU366043"/>
    </source>
</evidence>
<proteinExistence type="inferred from homology"/>
<keyword evidence="5 8" id="KW-0812">Transmembrane</keyword>
<dbReference type="Gramene" id="rna29264">
    <property type="protein sequence ID" value="RHN54260.1"/>
    <property type="gene ID" value="gene29264"/>
</dbReference>
<evidence type="ECO:0000313" key="9">
    <source>
        <dbReference type="EMBL" id="RHN54260.1"/>
    </source>
</evidence>
<evidence type="ECO:0000256" key="5">
    <source>
        <dbReference type="ARBA" id="ARBA00022968"/>
    </source>
</evidence>
<dbReference type="GO" id="GO:0012505">
    <property type="term" value="C:endomembrane system"/>
    <property type="evidence" value="ECO:0007669"/>
    <property type="project" value="UniProtKB-SubCell"/>
</dbReference>
<accession>A0A396HLM0</accession>
<organism evidence="9">
    <name type="scientific">Medicago truncatula</name>
    <name type="common">Barrel medic</name>
    <name type="synonym">Medicago tribuloides</name>
    <dbReference type="NCBI Taxonomy" id="3880"/>
    <lineage>
        <taxon>Eukaryota</taxon>
        <taxon>Viridiplantae</taxon>
        <taxon>Streptophyta</taxon>
        <taxon>Embryophyta</taxon>
        <taxon>Tracheophyta</taxon>
        <taxon>Spermatophyta</taxon>
        <taxon>Magnoliopsida</taxon>
        <taxon>eudicotyledons</taxon>
        <taxon>Gunneridae</taxon>
        <taxon>Pentapetalae</taxon>
        <taxon>rosids</taxon>
        <taxon>fabids</taxon>
        <taxon>Fabales</taxon>
        <taxon>Fabaceae</taxon>
        <taxon>Papilionoideae</taxon>
        <taxon>50 kb inversion clade</taxon>
        <taxon>NPAAA clade</taxon>
        <taxon>Hologalegina</taxon>
        <taxon>IRL clade</taxon>
        <taxon>Trifolieae</taxon>
        <taxon>Medicago</taxon>
    </lineage>
</organism>